<dbReference type="Gene3D" id="1.10.10.60">
    <property type="entry name" value="Homeodomain-like"/>
    <property type="match status" value="1"/>
</dbReference>
<organism evidence="2 3">
    <name type="scientific">Phytophthora rubi</name>
    <dbReference type="NCBI Taxonomy" id="129364"/>
    <lineage>
        <taxon>Eukaryota</taxon>
        <taxon>Sar</taxon>
        <taxon>Stramenopiles</taxon>
        <taxon>Oomycota</taxon>
        <taxon>Peronosporomycetes</taxon>
        <taxon>Peronosporales</taxon>
        <taxon>Peronosporaceae</taxon>
        <taxon>Phytophthora</taxon>
    </lineage>
</organism>
<keyword evidence="3" id="KW-1185">Reference proteome</keyword>
<proteinExistence type="predicted"/>
<reference evidence="2 3" key="1">
    <citation type="submission" date="2018-08" db="EMBL/GenBank/DDBJ databases">
        <title>Genomic investigation of the strawberry pathogen Phytophthora fragariae indicates pathogenicity is determined by transcriptional variation in three key races.</title>
        <authorList>
            <person name="Adams T.M."/>
            <person name="Armitage A.D."/>
            <person name="Sobczyk M.K."/>
            <person name="Bates H.J."/>
            <person name="Dunwell J.M."/>
            <person name="Nellist C.F."/>
            <person name="Harrison R.J."/>
        </authorList>
    </citation>
    <scope>NUCLEOTIDE SEQUENCE [LARGE SCALE GENOMIC DNA]</scope>
    <source>
        <strain evidence="2 3">SCRP333</strain>
    </source>
</reference>
<sequence length="151" mass="16513">MGRQPSSYVSLSLEQKNLLCEKHKAEPSLTHAQLARWATQQLQTQGDVKRSTVQGILKRSADFVDLPDSQRQRKRRCLVALCVSDQNVMQKLVETRRGTTTPPSRAPWCRRSRCAKVLSYPAVADRAAGGSTAFSSGQGCGSPCGTAKEGH</sequence>
<name>A0A6A4FS55_9STRA</name>
<comment type="caution">
    <text evidence="2">The sequence shown here is derived from an EMBL/GenBank/DDBJ whole genome shotgun (WGS) entry which is preliminary data.</text>
</comment>
<evidence type="ECO:0008006" key="4">
    <source>
        <dbReference type="Google" id="ProtNLM"/>
    </source>
</evidence>
<evidence type="ECO:0000313" key="2">
    <source>
        <dbReference type="EMBL" id="KAE9351789.1"/>
    </source>
</evidence>
<evidence type="ECO:0000313" key="3">
    <source>
        <dbReference type="Proteomes" id="UP000434957"/>
    </source>
</evidence>
<feature type="region of interest" description="Disordered" evidence="1">
    <location>
        <begin position="131"/>
        <end position="151"/>
    </location>
</feature>
<accession>A0A6A4FS55</accession>
<protein>
    <recommendedName>
        <fullName evidence="4">ARS-binding protein 1 N-terminal domain-containing protein</fullName>
    </recommendedName>
</protein>
<evidence type="ECO:0000256" key="1">
    <source>
        <dbReference type="SAM" id="MobiDB-lite"/>
    </source>
</evidence>
<dbReference type="EMBL" id="QXFT01000181">
    <property type="protein sequence ID" value="KAE9351789.1"/>
    <property type="molecule type" value="Genomic_DNA"/>
</dbReference>
<dbReference type="AlphaFoldDB" id="A0A6A4FS55"/>
<dbReference type="Proteomes" id="UP000434957">
    <property type="component" value="Unassembled WGS sequence"/>
</dbReference>
<gene>
    <name evidence="2" type="ORF">PR003_g4703</name>
</gene>